<proteinExistence type="predicted"/>
<protein>
    <recommendedName>
        <fullName evidence="4">DUF3124 domain-containing protein</fullName>
    </recommendedName>
</protein>
<evidence type="ECO:0008006" key="4">
    <source>
        <dbReference type="Google" id="ProtNLM"/>
    </source>
</evidence>
<evidence type="ECO:0000313" key="2">
    <source>
        <dbReference type="EMBL" id="BCS99140.1"/>
    </source>
</evidence>
<dbReference type="Pfam" id="PF11322">
    <property type="entry name" value="DUF3124"/>
    <property type="match status" value="1"/>
</dbReference>
<dbReference type="RefSeq" id="WP_236890492.1">
    <property type="nucleotide sequence ID" value="NZ_AP024488.1"/>
</dbReference>
<evidence type="ECO:0000313" key="3">
    <source>
        <dbReference type="Proteomes" id="UP001320148"/>
    </source>
</evidence>
<dbReference type="InterPro" id="IPR021471">
    <property type="entry name" value="DUF3124"/>
</dbReference>
<evidence type="ECO:0000256" key="1">
    <source>
        <dbReference type="SAM" id="SignalP"/>
    </source>
</evidence>
<reference evidence="2 3" key="1">
    <citation type="submission" date="2021-02" db="EMBL/GenBank/DDBJ databases">
        <title>Complete genome of Desulfoluna sp. strain ASN36.</title>
        <authorList>
            <person name="Takahashi A."/>
            <person name="Kojima H."/>
            <person name="Fukui M."/>
        </authorList>
    </citation>
    <scope>NUCLEOTIDE SEQUENCE [LARGE SCALE GENOMIC DNA]</scope>
    <source>
        <strain evidence="2 3">ASN36</strain>
    </source>
</reference>
<feature type="signal peptide" evidence="1">
    <location>
        <begin position="1"/>
        <end position="29"/>
    </location>
</feature>
<keyword evidence="3" id="KW-1185">Reference proteome</keyword>
<organism evidence="2 3">
    <name type="scientific">Desulfoluna limicola</name>
    <dbReference type="NCBI Taxonomy" id="2810562"/>
    <lineage>
        <taxon>Bacteria</taxon>
        <taxon>Pseudomonadati</taxon>
        <taxon>Thermodesulfobacteriota</taxon>
        <taxon>Desulfobacteria</taxon>
        <taxon>Desulfobacterales</taxon>
        <taxon>Desulfolunaceae</taxon>
        <taxon>Desulfoluna</taxon>
    </lineage>
</organism>
<accession>A0ABN6FDY0</accession>
<sequence>MKPLKVSATMIVSACILAFFLLEPAAVHATSKGQTVYVPGYSHIYSGDMGKPFYLAVTLSIRNTDPHSTMTLTQVDYYDSDGKLLTRHLDKPVELAPLAATRFIVKESDKSGGSGANFIVTWKAKGQISPPLMESIMISTRAQQGISFTSRGQVIREK</sequence>
<keyword evidence="1" id="KW-0732">Signal</keyword>
<feature type="chain" id="PRO_5045706183" description="DUF3124 domain-containing protein" evidence="1">
    <location>
        <begin position="30"/>
        <end position="158"/>
    </location>
</feature>
<name>A0ABN6FDY0_9BACT</name>
<dbReference type="EMBL" id="AP024488">
    <property type="protein sequence ID" value="BCS99140.1"/>
    <property type="molecule type" value="Genomic_DNA"/>
</dbReference>
<dbReference type="Proteomes" id="UP001320148">
    <property type="component" value="Chromosome"/>
</dbReference>
<gene>
    <name evidence="2" type="ORF">DSLASN_47720</name>
</gene>